<name>A0A9Q1MHS5_9SOLA</name>
<evidence type="ECO:0000313" key="4">
    <source>
        <dbReference type="Proteomes" id="UP001152561"/>
    </source>
</evidence>
<keyword evidence="4" id="KW-1185">Reference proteome</keyword>
<dbReference type="GO" id="GO:0016787">
    <property type="term" value="F:hydrolase activity"/>
    <property type="evidence" value="ECO:0007669"/>
    <property type="project" value="UniProtKB-KW"/>
</dbReference>
<accession>A0A9Q1MHS5</accession>
<dbReference type="Proteomes" id="UP001152561">
    <property type="component" value="Unassembled WGS sequence"/>
</dbReference>
<comment type="caution">
    <text evidence="3">The sequence shown here is derived from an EMBL/GenBank/DDBJ whole genome shotgun (WGS) entry which is preliminary data.</text>
</comment>
<evidence type="ECO:0000313" key="3">
    <source>
        <dbReference type="EMBL" id="KAJ8559879.1"/>
    </source>
</evidence>
<organism evidence="3 4">
    <name type="scientific">Anisodus acutangulus</name>
    <dbReference type="NCBI Taxonomy" id="402998"/>
    <lineage>
        <taxon>Eukaryota</taxon>
        <taxon>Viridiplantae</taxon>
        <taxon>Streptophyta</taxon>
        <taxon>Embryophyta</taxon>
        <taxon>Tracheophyta</taxon>
        <taxon>Spermatophyta</taxon>
        <taxon>Magnoliopsida</taxon>
        <taxon>eudicotyledons</taxon>
        <taxon>Gunneridae</taxon>
        <taxon>Pentapetalae</taxon>
        <taxon>asterids</taxon>
        <taxon>lamiids</taxon>
        <taxon>Solanales</taxon>
        <taxon>Solanaceae</taxon>
        <taxon>Solanoideae</taxon>
        <taxon>Hyoscyameae</taxon>
        <taxon>Anisodus</taxon>
    </lineage>
</organism>
<dbReference type="GO" id="GO:0006952">
    <property type="term" value="P:defense response"/>
    <property type="evidence" value="ECO:0007669"/>
    <property type="project" value="InterPro"/>
</dbReference>
<dbReference type="SUPFAM" id="SSF53474">
    <property type="entry name" value="alpha/beta-Hydrolases"/>
    <property type="match status" value="1"/>
</dbReference>
<dbReference type="PANTHER" id="PTHR47090">
    <property type="entry name" value="PROTEIN EDS1-RELATED"/>
    <property type="match status" value="1"/>
</dbReference>
<dbReference type="InterPro" id="IPR002921">
    <property type="entry name" value="Fungal_lipase-type"/>
</dbReference>
<evidence type="ECO:0000256" key="1">
    <source>
        <dbReference type="ARBA" id="ARBA00022801"/>
    </source>
</evidence>
<reference evidence="4" key="1">
    <citation type="journal article" date="2023" name="Proc. Natl. Acad. Sci. U.S.A.">
        <title>Genomic and structural basis for evolution of tropane alkaloid biosynthesis.</title>
        <authorList>
            <person name="Wanga Y.-J."/>
            <person name="Taina T."/>
            <person name="Yua J.-Y."/>
            <person name="Lia J."/>
            <person name="Xua B."/>
            <person name="Chenc J."/>
            <person name="D'Auriad J.C."/>
            <person name="Huanga J.-P."/>
            <person name="Huanga S.-X."/>
        </authorList>
    </citation>
    <scope>NUCLEOTIDE SEQUENCE [LARGE SCALE GENOMIC DNA]</scope>
    <source>
        <strain evidence="4">cv. KIB-2019</strain>
    </source>
</reference>
<dbReference type="Pfam" id="PF01764">
    <property type="entry name" value="Lipase_3"/>
    <property type="match status" value="1"/>
</dbReference>
<dbReference type="GO" id="GO:0006629">
    <property type="term" value="P:lipid metabolic process"/>
    <property type="evidence" value="ECO:0007669"/>
    <property type="project" value="InterPro"/>
</dbReference>
<dbReference type="EMBL" id="JAJAGQ010000006">
    <property type="protein sequence ID" value="KAJ8559879.1"/>
    <property type="molecule type" value="Genomic_DNA"/>
</dbReference>
<keyword evidence="1" id="KW-0378">Hydrolase</keyword>
<dbReference type="PANTHER" id="PTHR47090:SF2">
    <property type="entry name" value="PROTEIN EDS1-RELATED"/>
    <property type="match status" value="1"/>
</dbReference>
<sequence>MVRIGEGIEVKDELIKKACNLAMEAHNLSSGKPYIYRKKSLLELGLLMVAFASRFEDILNKSSLKNEVEKAMSDGKQIVFAGHSSGGLIAILAALWCLEYCRT</sequence>
<dbReference type="Gene3D" id="3.40.50.1820">
    <property type="entry name" value="alpha/beta hydrolase"/>
    <property type="match status" value="1"/>
</dbReference>
<dbReference type="InterPro" id="IPR044214">
    <property type="entry name" value="EDS1-like"/>
</dbReference>
<dbReference type="InterPro" id="IPR029058">
    <property type="entry name" value="AB_hydrolase_fold"/>
</dbReference>
<evidence type="ECO:0000259" key="2">
    <source>
        <dbReference type="Pfam" id="PF01764"/>
    </source>
</evidence>
<protein>
    <recommendedName>
        <fullName evidence="2">Fungal lipase-type domain-containing protein</fullName>
    </recommendedName>
</protein>
<proteinExistence type="predicted"/>
<gene>
    <name evidence="3" type="ORF">K7X08_003937</name>
</gene>
<feature type="domain" description="Fungal lipase-type" evidence="2">
    <location>
        <begin position="47"/>
        <end position="98"/>
    </location>
</feature>
<dbReference type="AlphaFoldDB" id="A0A9Q1MHS5"/>